<dbReference type="PANTHER" id="PTHR21340:SF0">
    <property type="entry name" value="BIS(5'-NUCLEOSYL)-TETRAPHOSPHATASE [ASYMMETRICAL]"/>
    <property type="match status" value="1"/>
</dbReference>
<dbReference type="InterPro" id="IPR015797">
    <property type="entry name" value="NUDIX_hydrolase-like_dom_sf"/>
</dbReference>
<evidence type="ECO:0000313" key="3">
    <source>
        <dbReference type="EMBL" id="MBB2891834.1"/>
    </source>
</evidence>
<dbReference type="GO" id="GO:0006754">
    <property type="term" value="P:ATP biosynthetic process"/>
    <property type="evidence" value="ECO:0007669"/>
    <property type="project" value="TreeGrafter"/>
</dbReference>
<name>A0A839N730_9MICO</name>
<dbReference type="InterPro" id="IPR020084">
    <property type="entry name" value="NUDIX_hydrolase_CS"/>
</dbReference>
<dbReference type="Proteomes" id="UP000559182">
    <property type="component" value="Unassembled WGS sequence"/>
</dbReference>
<organism evidence="3 4">
    <name type="scientific">Flexivirga oryzae</name>
    <dbReference type="NCBI Taxonomy" id="1794944"/>
    <lineage>
        <taxon>Bacteria</taxon>
        <taxon>Bacillati</taxon>
        <taxon>Actinomycetota</taxon>
        <taxon>Actinomycetes</taxon>
        <taxon>Micrococcales</taxon>
        <taxon>Dermacoccaceae</taxon>
        <taxon>Flexivirga</taxon>
    </lineage>
</organism>
<keyword evidence="1 3" id="KW-0378">Hydrolase</keyword>
<dbReference type="EMBL" id="JACHVQ010000001">
    <property type="protein sequence ID" value="MBB2891834.1"/>
    <property type="molecule type" value="Genomic_DNA"/>
</dbReference>
<dbReference type="RefSeq" id="WP_183320047.1">
    <property type="nucleotide sequence ID" value="NZ_JACHVQ010000001.1"/>
</dbReference>
<dbReference type="EC" id="3.6.1.-" evidence="3"/>
<reference evidence="3 4" key="1">
    <citation type="submission" date="2020-08" db="EMBL/GenBank/DDBJ databases">
        <title>Sequencing the genomes of 1000 actinobacteria strains.</title>
        <authorList>
            <person name="Klenk H.-P."/>
        </authorList>
    </citation>
    <scope>NUCLEOTIDE SEQUENCE [LARGE SCALE GENOMIC DNA]</scope>
    <source>
        <strain evidence="3 4">DSM 105369</strain>
    </source>
</reference>
<feature type="domain" description="Nudix hydrolase" evidence="2">
    <location>
        <begin position="9"/>
        <end position="148"/>
    </location>
</feature>
<dbReference type="InterPro" id="IPR000086">
    <property type="entry name" value="NUDIX_hydrolase_dom"/>
</dbReference>
<dbReference type="Gene3D" id="3.90.79.10">
    <property type="entry name" value="Nucleoside Triphosphate Pyrophosphohydrolase"/>
    <property type="match status" value="1"/>
</dbReference>
<dbReference type="CDD" id="cd04664">
    <property type="entry name" value="NUDIX_DHNTPase_like"/>
    <property type="match status" value="1"/>
</dbReference>
<protein>
    <submittedName>
        <fullName evidence="3">dATP pyrophosphohydrolase</fullName>
        <ecNumber evidence="3">3.6.1.-</ecNumber>
    </submittedName>
</protein>
<sequence>MAKLVYVVRAPIQVVVIPFRRLSAGSHEFALFQRSDNSKWQPVAGGAEDDESPAQAARREAHEEAGTPIDAPLLPLQTMDTVPVHLFRDRQYWPADLYVVPQHVFAIDATELRLAISAEHLRLAWRPYAEARRLLAYQSNETALWELNERLTNDDLPSSC</sequence>
<accession>A0A839N730</accession>
<dbReference type="GO" id="GO:0004081">
    <property type="term" value="F:bis(5'-nucleosyl)-tetraphosphatase (asymmetrical) activity"/>
    <property type="evidence" value="ECO:0007669"/>
    <property type="project" value="TreeGrafter"/>
</dbReference>
<dbReference type="AlphaFoldDB" id="A0A839N730"/>
<evidence type="ECO:0000259" key="2">
    <source>
        <dbReference type="PROSITE" id="PS51462"/>
    </source>
</evidence>
<gene>
    <name evidence="3" type="ORF">FHU39_001818</name>
</gene>
<dbReference type="Pfam" id="PF00293">
    <property type="entry name" value="NUDIX"/>
    <property type="match status" value="1"/>
</dbReference>
<keyword evidence="4" id="KW-1185">Reference proteome</keyword>
<evidence type="ECO:0000256" key="1">
    <source>
        <dbReference type="ARBA" id="ARBA00022801"/>
    </source>
</evidence>
<dbReference type="InterPro" id="IPR051325">
    <property type="entry name" value="Nudix_hydrolase_domain"/>
</dbReference>
<dbReference type="PANTHER" id="PTHR21340">
    <property type="entry name" value="DIADENOSINE 5,5-P1,P4-TETRAPHOSPHATE PYROPHOSPHOHYDROLASE MUTT"/>
    <property type="match status" value="1"/>
</dbReference>
<dbReference type="SUPFAM" id="SSF55811">
    <property type="entry name" value="Nudix"/>
    <property type="match status" value="1"/>
</dbReference>
<dbReference type="PROSITE" id="PS00893">
    <property type="entry name" value="NUDIX_BOX"/>
    <property type="match status" value="1"/>
</dbReference>
<comment type="caution">
    <text evidence="3">The sequence shown here is derived from an EMBL/GenBank/DDBJ whole genome shotgun (WGS) entry which is preliminary data.</text>
</comment>
<proteinExistence type="predicted"/>
<dbReference type="PROSITE" id="PS51462">
    <property type="entry name" value="NUDIX"/>
    <property type="match status" value="1"/>
</dbReference>
<dbReference type="GO" id="GO:0006167">
    <property type="term" value="P:AMP biosynthetic process"/>
    <property type="evidence" value="ECO:0007669"/>
    <property type="project" value="TreeGrafter"/>
</dbReference>
<evidence type="ECO:0000313" key="4">
    <source>
        <dbReference type="Proteomes" id="UP000559182"/>
    </source>
</evidence>